<keyword evidence="6" id="KW-0472">Membrane</keyword>
<dbReference type="Gene3D" id="3.30.160.190">
    <property type="entry name" value="atu1810 like domain"/>
    <property type="match status" value="1"/>
</dbReference>
<keyword evidence="2" id="KW-0813">Transport</keyword>
<comment type="subcellular location">
    <subcellularLocation>
        <location evidence="1">Membrane</location>
    </subcellularLocation>
</comment>
<reference evidence="8 9" key="1">
    <citation type="submission" date="2017-12" db="EMBL/GenBank/DDBJ databases">
        <authorList>
            <person name="Hurst M.R.H."/>
        </authorList>
    </citation>
    <scope>NUCLEOTIDE SEQUENCE [LARGE SCALE GENOMIC DNA]</scope>
    <source>
        <strain evidence="8 9">SY-3-19</strain>
    </source>
</reference>
<evidence type="ECO:0000256" key="4">
    <source>
        <dbReference type="ARBA" id="ARBA00022946"/>
    </source>
</evidence>
<protein>
    <submittedName>
        <fullName evidence="8">ETC complex I subunit</fullName>
    </submittedName>
</protein>
<feature type="region of interest" description="Disordered" evidence="7">
    <location>
        <begin position="80"/>
        <end position="102"/>
    </location>
</feature>
<evidence type="ECO:0000256" key="5">
    <source>
        <dbReference type="ARBA" id="ARBA00022982"/>
    </source>
</evidence>
<keyword evidence="5" id="KW-0249">Electron transport</keyword>
<sequence length="102" mass="11748">MFARIYKPPKNAMQSGKANTARWVLEFEPDMARRVDPLMGWTSGDETTSGQVRMKFDSKDEAVAYAERHGLPFTLEAEHEAAPQPKAYSDNFSFKRRKPWTH</sequence>
<dbReference type="PANTHER" id="PTHR12219">
    <property type="entry name" value="NADH-UBIQUINONE OXIDOREDUCTASE"/>
    <property type="match status" value="1"/>
</dbReference>
<evidence type="ECO:0000256" key="1">
    <source>
        <dbReference type="ARBA" id="ARBA00004370"/>
    </source>
</evidence>
<dbReference type="RefSeq" id="WP_104830808.1">
    <property type="nucleotide sequence ID" value="NZ_PJCH01000011.1"/>
</dbReference>
<dbReference type="Pfam" id="PF04800">
    <property type="entry name" value="NDUS4"/>
    <property type="match status" value="1"/>
</dbReference>
<keyword evidence="3" id="KW-0679">Respiratory chain</keyword>
<dbReference type="Proteomes" id="UP000239504">
    <property type="component" value="Unassembled WGS sequence"/>
</dbReference>
<organism evidence="8 9">
    <name type="scientific">Hyphococcus luteus</name>
    <dbReference type="NCBI Taxonomy" id="2058213"/>
    <lineage>
        <taxon>Bacteria</taxon>
        <taxon>Pseudomonadati</taxon>
        <taxon>Pseudomonadota</taxon>
        <taxon>Alphaproteobacteria</taxon>
        <taxon>Parvularculales</taxon>
        <taxon>Parvularculaceae</taxon>
        <taxon>Hyphococcus</taxon>
    </lineage>
</organism>
<evidence type="ECO:0000313" key="8">
    <source>
        <dbReference type="EMBL" id="PQA86690.1"/>
    </source>
</evidence>
<dbReference type="GO" id="GO:0022900">
    <property type="term" value="P:electron transport chain"/>
    <property type="evidence" value="ECO:0007669"/>
    <property type="project" value="InterPro"/>
</dbReference>
<dbReference type="EMBL" id="PJCH01000011">
    <property type="protein sequence ID" value="PQA86690.1"/>
    <property type="molecule type" value="Genomic_DNA"/>
</dbReference>
<dbReference type="GO" id="GO:0016020">
    <property type="term" value="C:membrane"/>
    <property type="evidence" value="ECO:0007669"/>
    <property type="project" value="UniProtKB-SubCell"/>
</dbReference>
<dbReference type="OrthoDB" id="9799572at2"/>
<proteinExistence type="predicted"/>
<comment type="caution">
    <text evidence="8">The sequence shown here is derived from an EMBL/GenBank/DDBJ whole genome shotgun (WGS) entry which is preliminary data.</text>
</comment>
<dbReference type="PANTHER" id="PTHR12219:SF8">
    <property type="entry name" value="NADH DEHYDROGENASE [UBIQUINONE] IRON-SULFUR PROTEIN 4, MITOCHONDRIAL"/>
    <property type="match status" value="1"/>
</dbReference>
<evidence type="ECO:0000313" key="9">
    <source>
        <dbReference type="Proteomes" id="UP000239504"/>
    </source>
</evidence>
<evidence type="ECO:0000256" key="2">
    <source>
        <dbReference type="ARBA" id="ARBA00022448"/>
    </source>
</evidence>
<accession>A0A2S7K2G1</accession>
<evidence type="ECO:0000256" key="6">
    <source>
        <dbReference type="ARBA" id="ARBA00023136"/>
    </source>
</evidence>
<dbReference type="AlphaFoldDB" id="A0A2S7K2G1"/>
<gene>
    <name evidence="8" type="ORF">CW354_14435</name>
</gene>
<keyword evidence="9" id="KW-1185">Reference proteome</keyword>
<name>A0A2S7K2G1_9PROT</name>
<dbReference type="InterPro" id="IPR038532">
    <property type="entry name" value="NDUFS4-like_sf"/>
</dbReference>
<dbReference type="InterPro" id="IPR006885">
    <property type="entry name" value="NADH_UbQ_FeS_4_mit-like"/>
</dbReference>
<evidence type="ECO:0000256" key="3">
    <source>
        <dbReference type="ARBA" id="ARBA00022660"/>
    </source>
</evidence>
<keyword evidence="4" id="KW-0809">Transit peptide</keyword>
<evidence type="ECO:0000256" key="7">
    <source>
        <dbReference type="SAM" id="MobiDB-lite"/>
    </source>
</evidence>